<evidence type="ECO:0000313" key="17">
    <source>
        <dbReference type="EMBL" id="CAF4859845.1"/>
    </source>
</evidence>
<comment type="similarity">
    <text evidence="1">Belongs to the protein kinase superfamily. AGC Ser/Thr protein kinase family. PKC subfamily.</text>
</comment>
<evidence type="ECO:0000256" key="10">
    <source>
        <dbReference type="ARBA" id="ARBA00022777"/>
    </source>
</evidence>
<dbReference type="Proteomes" id="UP000663848">
    <property type="component" value="Unassembled WGS sequence"/>
</dbReference>
<keyword evidence="3" id="KW-0723">Serine/threonine-protein kinase</keyword>
<dbReference type="Proteomes" id="UP000663862">
    <property type="component" value="Unassembled WGS sequence"/>
</dbReference>
<keyword evidence="11" id="KW-0862">Zinc</keyword>
<dbReference type="PANTHER" id="PTHR24351">
    <property type="entry name" value="RIBOSOMAL PROTEIN S6 KINASE"/>
    <property type="match status" value="1"/>
</dbReference>
<evidence type="ECO:0000256" key="1">
    <source>
        <dbReference type="ARBA" id="ARBA00005490"/>
    </source>
</evidence>
<accession>A0A821EYC0</accession>
<dbReference type="GO" id="GO:0005524">
    <property type="term" value="F:ATP binding"/>
    <property type="evidence" value="ECO:0007669"/>
    <property type="project" value="UniProtKB-KW"/>
</dbReference>
<name>A0A821EYC0_9BILA</name>
<dbReference type="AlphaFoldDB" id="A0A821EYC0"/>
<evidence type="ECO:0000313" key="15">
    <source>
        <dbReference type="EMBL" id="CAF4460858.1"/>
    </source>
</evidence>
<evidence type="ECO:0000313" key="16">
    <source>
        <dbReference type="EMBL" id="CAF4644602.1"/>
    </source>
</evidence>
<dbReference type="PROSITE" id="PS50011">
    <property type="entry name" value="PROTEIN_KINASE_DOM"/>
    <property type="match status" value="1"/>
</dbReference>
<dbReference type="PROSITE" id="PS00108">
    <property type="entry name" value="PROTEIN_KINASE_ST"/>
    <property type="match status" value="1"/>
</dbReference>
<dbReference type="Pfam" id="PF00433">
    <property type="entry name" value="Pkinase_C"/>
    <property type="match status" value="1"/>
</dbReference>
<evidence type="ECO:0000259" key="13">
    <source>
        <dbReference type="PROSITE" id="PS50011"/>
    </source>
</evidence>
<evidence type="ECO:0000256" key="2">
    <source>
        <dbReference type="ARBA" id="ARBA00012429"/>
    </source>
</evidence>
<dbReference type="Gene3D" id="3.30.200.20">
    <property type="entry name" value="Phosphorylase Kinase, domain 1"/>
    <property type="match status" value="1"/>
</dbReference>
<reference evidence="16" key="1">
    <citation type="submission" date="2021-02" db="EMBL/GenBank/DDBJ databases">
        <authorList>
            <person name="Nowell W R."/>
        </authorList>
    </citation>
    <scope>NUCLEOTIDE SEQUENCE</scope>
</reference>
<evidence type="ECO:0000259" key="14">
    <source>
        <dbReference type="PROSITE" id="PS51285"/>
    </source>
</evidence>
<dbReference type="SUPFAM" id="SSF56112">
    <property type="entry name" value="Protein kinase-like (PK-like)"/>
    <property type="match status" value="1"/>
</dbReference>
<keyword evidence="8" id="KW-0547">Nucleotide-binding</keyword>
<evidence type="ECO:0000256" key="12">
    <source>
        <dbReference type="ARBA" id="ARBA00022840"/>
    </source>
</evidence>
<evidence type="ECO:0000256" key="6">
    <source>
        <dbReference type="ARBA" id="ARBA00022723"/>
    </source>
</evidence>
<keyword evidence="5" id="KW-0808">Transferase</keyword>
<dbReference type="InterPro" id="IPR000719">
    <property type="entry name" value="Prot_kinase_dom"/>
</dbReference>
<dbReference type="EMBL" id="CAJOBO010002627">
    <property type="protein sequence ID" value="CAF4460858.1"/>
    <property type="molecule type" value="Genomic_DNA"/>
</dbReference>
<evidence type="ECO:0000256" key="7">
    <source>
        <dbReference type="ARBA" id="ARBA00022737"/>
    </source>
</evidence>
<gene>
    <name evidence="15" type="ORF">HFQ381_LOCUS24640</name>
    <name evidence="18" type="ORF">QYT958_LOCUS27942</name>
    <name evidence="17" type="ORF">TOA249_LOCUS27601</name>
    <name evidence="16" type="ORF">TSG867_LOCUS30401</name>
</gene>
<evidence type="ECO:0000256" key="3">
    <source>
        <dbReference type="ARBA" id="ARBA00022527"/>
    </source>
</evidence>
<evidence type="ECO:0000313" key="19">
    <source>
        <dbReference type="Proteomes" id="UP000663862"/>
    </source>
</evidence>
<evidence type="ECO:0000256" key="4">
    <source>
        <dbReference type="ARBA" id="ARBA00022553"/>
    </source>
</evidence>
<keyword evidence="6" id="KW-0479">Metal-binding</keyword>
<dbReference type="Gene3D" id="1.10.510.10">
    <property type="entry name" value="Transferase(Phosphotransferase) domain 1"/>
    <property type="match status" value="1"/>
</dbReference>
<dbReference type="EMBL" id="CAJOBR010007340">
    <property type="protein sequence ID" value="CAF4861318.1"/>
    <property type="molecule type" value="Genomic_DNA"/>
</dbReference>
<dbReference type="InterPro" id="IPR011009">
    <property type="entry name" value="Kinase-like_dom_sf"/>
</dbReference>
<dbReference type="EMBL" id="CAJOBQ010004820">
    <property type="protein sequence ID" value="CAF4644602.1"/>
    <property type="molecule type" value="Genomic_DNA"/>
</dbReference>
<dbReference type="Proteomes" id="UP000663838">
    <property type="component" value="Unassembled WGS sequence"/>
</dbReference>
<dbReference type="EC" id="2.7.11.13" evidence="2"/>
<keyword evidence="4" id="KW-0597">Phosphoprotein</keyword>
<dbReference type="GO" id="GO:0008270">
    <property type="term" value="F:zinc ion binding"/>
    <property type="evidence" value="ECO:0007669"/>
    <property type="project" value="UniProtKB-KW"/>
</dbReference>
<feature type="domain" description="Protein kinase" evidence="13">
    <location>
        <begin position="1"/>
        <end position="209"/>
    </location>
</feature>
<sequence>MSCRDWTSTSTASTSAASTSAASTRENTCYLLSVLWTFTQVQLLTYICTEYRFYSAEIAVGLLFLHKLGIIYRDLKLDNILLDSEGHIKIADFGMCKEGIINDRKTSTFCGTPDYIAPEIILYQKYGKSVDWWAYGVLLFEMLAGQPPFDGEDEEELFTAITDHNVSYPKSMSFEAVSICKGLMAKSPQKRLGCHPVDGEREIKDHSFFRRIDWLRIEARELQPPFKPKIASNNDTSNFDEEFTSESIQLTPCDKQLLLNIDQTEFASFTYINNEFVIASPFTSTSV</sequence>
<dbReference type="InterPro" id="IPR000961">
    <property type="entry name" value="AGC-kinase_C"/>
</dbReference>
<dbReference type="GO" id="GO:0004697">
    <property type="term" value="F:diacylglycerol-dependent serine/threonine kinase activity"/>
    <property type="evidence" value="ECO:0007669"/>
    <property type="project" value="UniProtKB-EC"/>
</dbReference>
<dbReference type="InterPro" id="IPR008271">
    <property type="entry name" value="Ser/Thr_kinase_AS"/>
</dbReference>
<evidence type="ECO:0000256" key="9">
    <source>
        <dbReference type="ARBA" id="ARBA00022771"/>
    </source>
</evidence>
<dbReference type="Pfam" id="PF00069">
    <property type="entry name" value="Pkinase"/>
    <property type="match status" value="1"/>
</dbReference>
<dbReference type="EMBL" id="CAJOBS010003559">
    <property type="protein sequence ID" value="CAF4859845.1"/>
    <property type="molecule type" value="Genomic_DNA"/>
</dbReference>
<dbReference type="PROSITE" id="PS51285">
    <property type="entry name" value="AGC_KINASE_CTER"/>
    <property type="match status" value="1"/>
</dbReference>
<protein>
    <recommendedName>
        <fullName evidence="2">protein kinase C</fullName>
        <ecNumber evidence="2">2.7.11.13</ecNumber>
    </recommendedName>
</protein>
<evidence type="ECO:0000256" key="11">
    <source>
        <dbReference type="ARBA" id="ARBA00022833"/>
    </source>
</evidence>
<keyword evidence="9" id="KW-0863">Zinc-finger</keyword>
<organism evidence="16 19">
    <name type="scientific">Rotaria socialis</name>
    <dbReference type="NCBI Taxonomy" id="392032"/>
    <lineage>
        <taxon>Eukaryota</taxon>
        <taxon>Metazoa</taxon>
        <taxon>Spiralia</taxon>
        <taxon>Gnathifera</taxon>
        <taxon>Rotifera</taxon>
        <taxon>Eurotatoria</taxon>
        <taxon>Bdelloidea</taxon>
        <taxon>Philodinida</taxon>
        <taxon>Philodinidae</taxon>
        <taxon>Rotaria</taxon>
    </lineage>
</organism>
<evidence type="ECO:0000256" key="8">
    <source>
        <dbReference type="ARBA" id="ARBA00022741"/>
    </source>
</evidence>
<dbReference type="FunFam" id="1.10.510.10:FF:000023">
    <property type="entry name" value="Protein kinase C"/>
    <property type="match status" value="1"/>
</dbReference>
<evidence type="ECO:0000256" key="5">
    <source>
        <dbReference type="ARBA" id="ARBA00022679"/>
    </source>
</evidence>
<dbReference type="Proteomes" id="UP000663851">
    <property type="component" value="Unassembled WGS sequence"/>
</dbReference>
<keyword evidence="12" id="KW-0067">ATP-binding</keyword>
<keyword evidence="7" id="KW-0677">Repeat</keyword>
<proteinExistence type="inferred from homology"/>
<dbReference type="SMART" id="SM00220">
    <property type="entry name" value="S_TKc"/>
    <property type="match status" value="1"/>
</dbReference>
<dbReference type="SMART" id="SM00133">
    <property type="entry name" value="S_TK_X"/>
    <property type="match status" value="1"/>
</dbReference>
<dbReference type="InterPro" id="IPR017892">
    <property type="entry name" value="Pkinase_C"/>
</dbReference>
<feature type="domain" description="AGC-kinase C-terminal" evidence="14">
    <location>
        <begin position="210"/>
        <end position="281"/>
    </location>
</feature>
<comment type="caution">
    <text evidence="16">The sequence shown here is derived from an EMBL/GenBank/DDBJ whole genome shotgun (WGS) entry which is preliminary data.</text>
</comment>
<keyword evidence="10" id="KW-0418">Kinase</keyword>
<evidence type="ECO:0000313" key="18">
    <source>
        <dbReference type="EMBL" id="CAF4861318.1"/>
    </source>
</evidence>